<evidence type="ECO:0000256" key="2">
    <source>
        <dbReference type="ARBA" id="ARBA00023157"/>
    </source>
</evidence>
<keyword evidence="1 4" id="KW-0732">Signal</keyword>
<name>A0A210Q5P2_MIZYE</name>
<dbReference type="CDD" id="cd23599">
    <property type="entry name" value="TFP_LU_ECD_Cold"/>
    <property type="match status" value="1"/>
</dbReference>
<evidence type="ECO:0000313" key="5">
    <source>
        <dbReference type="EMBL" id="OWF44041.1"/>
    </source>
</evidence>
<organism evidence="5 6">
    <name type="scientific">Mizuhopecten yessoensis</name>
    <name type="common">Japanese scallop</name>
    <name type="synonym">Patinopecten yessoensis</name>
    <dbReference type="NCBI Taxonomy" id="6573"/>
    <lineage>
        <taxon>Eukaryota</taxon>
        <taxon>Metazoa</taxon>
        <taxon>Spiralia</taxon>
        <taxon>Lophotrochozoa</taxon>
        <taxon>Mollusca</taxon>
        <taxon>Bivalvia</taxon>
        <taxon>Autobranchia</taxon>
        <taxon>Pteriomorphia</taxon>
        <taxon>Pectinida</taxon>
        <taxon>Pectinoidea</taxon>
        <taxon>Pectinidae</taxon>
        <taxon>Mizuhopecten</taxon>
    </lineage>
</organism>
<keyword evidence="3" id="KW-1133">Transmembrane helix</keyword>
<evidence type="ECO:0000256" key="1">
    <source>
        <dbReference type="ARBA" id="ARBA00022729"/>
    </source>
</evidence>
<dbReference type="InterPro" id="IPR045860">
    <property type="entry name" value="Snake_toxin-like_sf"/>
</dbReference>
<proteinExistence type="predicted"/>
<keyword evidence="6" id="KW-1185">Reference proteome</keyword>
<sequence>MNSLFVILLLQGLPAICWGLECYVCTAQANNVDKCVKTTIQCRESQDACRTQIMWKQPEFWQPRSERYHYVSKSCDRKDRCEAESASKGLKCMRDWYRDWHCIECCQGDRCNYYTTLGAGTTQISMTLLAVVLAVHFFFRLR</sequence>
<gene>
    <name evidence="5" type="ORF">KP79_PYT21149</name>
</gene>
<accession>A0A210Q5P2</accession>
<evidence type="ECO:0000256" key="3">
    <source>
        <dbReference type="SAM" id="Phobius"/>
    </source>
</evidence>
<dbReference type="Gene3D" id="2.10.60.10">
    <property type="entry name" value="CD59"/>
    <property type="match status" value="1"/>
</dbReference>
<dbReference type="SUPFAM" id="SSF57302">
    <property type="entry name" value="Snake toxin-like"/>
    <property type="match status" value="1"/>
</dbReference>
<keyword evidence="3" id="KW-0472">Membrane</keyword>
<evidence type="ECO:0000313" key="6">
    <source>
        <dbReference type="Proteomes" id="UP000242188"/>
    </source>
</evidence>
<feature type="chain" id="PRO_5012284292" evidence="4">
    <location>
        <begin position="20"/>
        <end position="142"/>
    </location>
</feature>
<dbReference type="OrthoDB" id="6278121at2759"/>
<dbReference type="PANTHER" id="PTHR10036">
    <property type="entry name" value="CD59 GLYCOPROTEIN"/>
    <property type="match status" value="1"/>
</dbReference>
<dbReference type="AlphaFoldDB" id="A0A210Q5P2"/>
<dbReference type="Proteomes" id="UP000242188">
    <property type="component" value="Unassembled WGS sequence"/>
</dbReference>
<evidence type="ECO:0000256" key="4">
    <source>
        <dbReference type="SAM" id="SignalP"/>
    </source>
</evidence>
<feature type="signal peptide" evidence="4">
    <location>
        <begin position="1"/>
        <end position="19"/>
    </location>
</feature>
<comment type="caution">
    <text evidence="5">The sequence shown here is derived from an EMBL/GenBank/DDBJ whole genome shotgun (WGS) entry which is preliminary data.</text>
</comment>
<protein>
    <submittedName>
        <fullName evidence="5">Uncharacterized protein</fullName>
    </submittedName>
</protein>
<feature type="transmembrane region" description="Helical" evidence="3">
    <location>
        <begin position="113"/>
        <end position="139"/>
    </location>
</feature>
<dbReference type="STRING" id="6573.A0A210Q5P2"/>
<dbReference type="EMBL" id="NEDP02004925">
    <property type="protein sequence ID" value="OWF44041.1"/>
    <property type="molecule type" value="Genomic_DNA"/>
</dbReference>
<keyword evidence="2" id="KW-1015">Disulfide bond</keyword>
<dbReference type="PANTHER" id="PTHR10036:SF3">
    <property type="entry name" value="PROTEIN SLEEPLESS-RELATED"/>
    <property type="match status" value="1"/>
</dbReference>
<reference evidence="5 6" key="1">
    <citation type="journal article" date="2017" name="Nat. Ecol. Evol.">
        <title>Scallop genome provides insights into evolution of bilaterian karyotype and development.</title>
        <authorList>
            <person name="Wang S."/>
            <person name="Zhang J."/>
            <person name="Jiao W."/>
            <person name="Li J."/>
            <person name="Xun X."/>
            <person name="Sun Y."/>
            <person name="Guo X."/>
            <person name="Huan P."/>
            <person name="Dong B."/>
            <person name="Zhang L."/>
            <person name="Hu X."/>
            <person name="Sun X."/>
            <person name="Wang J."/>
            <person name="Zhao C."/>
            <person name="Wang Y."/>
            <person name="Wang D."/>
            <person name="Huang X."/>
            <person name="Wang R."/>
            <person name="Lv J."/>
            <person name="Li Y."/>
            <person name="Zhang Z."/>
            <person name="Liu B."/>
            <person name="Lu W."/>
            <person name="Hui Y."/>
            <person name="Liang J."/>
            <person name="Zhou Z."/>
            <person name="Hou R."/>
            <person name="Li X."/>
            <person name="Liu Y."/>
            <person name="Li H."/>
            <person name="Ning X."/>
            <person name="Lin Y."/>
            <person name="Zhao L."/>
            <person name="Xing Q."/>
            <person name="Dou J."/>
            <person name="Li Y."/>
            <person name="Mao J."/>
            <person name="Guo H."/>
            <person name="Dou H."/>
            <person name="Li T."/>
            <person name="Mu C."/>
            <person name="Jiang W."/>
            <person name="Fu Q."/>
            <person name="Fu X."/>
            <person name="Miao Y."/>
            <person name="Liu J."/>
            <person name="Yu Q."/>
            <person name="Li R."/>
            <person name="Liao H."/>
            <person name="Li X."/>
            <person name="Kong Y."/>
            <person name="Jiang Z."/>
            <person name="Chourrout D."/>
            <person name="Li R."/>
            <person name="Bao Z."/>
        </authorList>
    </citation>
    <scope>NUCLEOTIDE SEQUENCE [LARGE SCALE GENOMIC DNA]</scope>
    <source>
        <strain evidence="5 6">PY_sf001</strain>
    </source>
</reference>
<keyword evidence="3" id="KW-0812">Transmembrane</keyword>